<dbReference type="SUPFAM" id="SSF57440">
    <property type="entry name" value="Kringle-like"/>
    <property type="match status" value="1"/>
</dbReference>
<dbReference type="InterPro" id="IPR023415">
    <property type="entry name" value="LDLR_class-A_CS"/>
</dbReference>
<dbReference type="Gene3D" id="4.10.400.10">
    <property type="entry name" value="Low-density Lipoprotein Receptor"/>
    <property type="match status" value="3"/>
</dbReference>
<dbReference type="FunFam" id="3.10.250.10:FF:000011">
    <property type="entry name" value="Scavenger receptor class A member 5"/>
    <property type="match status" value="1"/>
</dbReference>
<keyword evidence="6" id="KW-0732">Signal</keyword>
<evidence type="ECO:0000256" key="14">
    <source>
        <dbReference type="PROSITE-ProRule" id="PRU00124"/>
    </source>
</evidence>
<feature type="disulfide bond" evidence="15">
    <location>
        <begin position="688"/>
        <end position="698"/>
    </location>
</feature>
<dbReference type="PRINTS" id="PR00261">
    <property type="entry name" value="LDLRECEPTOR"/>
</dbReference>
<keyword evidence="2" id="KW-0964">Secreted</keyword>
<protein>
    <submittedName>
        <fullName evidence="20">Deleted in malignant brain tumors 1 protein</fullName>
    </submittedName>
</protein>
<dbReference type="GO" id="GO:0016020">
    <property type="term" value="C:membrane"/>
    <property type="evidence" value="ECO:0007669"/>
    <property type="project" value="InterPro"/>
</dbReference>
<feature type="disulfide bond" evidence="14">
    <location>
        <begin position="602"/>
        <end position="617"/>
    </location>
</feature>
<dbReference type="OrthoDB" id="6151821at2759"/>
<feature type="disulfide bond" evidence="14">
    <location>
        <begin position="583"/>
        <end position="595"/>
    </location>
</feature>
<evidence type="ECO:0000256" key="16">
    <source>
        <dbReference type="SAM" id="MobiDB-lite"/>
    </source>
</evidence>
<keyword evidence="21" id="KW-1185">Reference proteome</keyword>
<evidence type="ECO:0000256" key="12">
    <source>
        <dbReference type="ARBA" id="ARBA00023180"/>
    </source>
</evidence>
<dbReference type="Proteomes" id="UP000683360">
    <property type="component" value="Unassembled WGS sequence"/>
</dbReference>
<dbReference type="PANTHER" id="PTHR48071:SF22">
    <property type="entry name" value="DELETED IN MALIGNANT BRAIN TUMORS 1 PROTEIN-LIKE"/>
    <property type="match status" value="1"/>
</dbReference>
<feature type="disulfide bond" evidence="15">
    <location>
        <begin position="859"/>
        <end position="920"/>
    </location>
</feature>
<dbReference type="PROSITE" id="PS00021">
    <property type="entry name" value="KRINGLE_1"/>
    <property type="match status" value="1"/>
</dbReference>
<evidence type="ECO:0000259" key="19">
    <source>
        <dbReference type="PROSITE" id="PS50287"/>
    </source>
</evidence>
<dbReference type="Pfam" id="PF00651">
    <property type="entry name" value="BTB"/>
    <property type="match status" value="1"/>
</dbReference>
<evidence type="ECO:0000256" key="1">
    <source>
        <dbReference type="ARBA" id="ARBA00004498"/>
    </source>
</evidence>
<dbReference type="PROSITE" id="PS50097">
    <property type="entry name" value="BTB"/>
    <property type="match status" value="1"/>
</dbReference>
<dbReference type="PROSITE" id="PS50287">
    <property type="entry name" value="SRCR_2"/>
    <property type="match status" value="4"/>
</dbReference>
<accession>A0A8S3US99</accession>
<dbReference type="SMART" id="SM00192">
    <property type="entry name" value="LDLa"/>
    <property type="match status" value="3"/>
</dbReference>
<dbReference type="InterPro" id="IPR011333">
    <property type="entry name" value="SKP1/BTB/POZ_sf"/>
</dbReference>
<dbReference type="PROSITE" id="PS50068">
    <property type="entry name" value="LDLRA_2"/>
    <property type="match status" value="3"/>
</dbReference>
<dbReference type="InterPro" id="IPR036772">
    <property type="entry name" value="SRCR-like_dom_sf"/>
</dbReference>
<feature type="domain" description="Kringle" evidence="17">
    <location>
        <begin position="241"/>
        <end position="273"/>
    </location>
</feature>
<evidence type="ECO:0000256" key="4">
    <source>
        <dbReference type="ARBA" id="ARBA00022572"/>
    </source>
</evidence>
<dbReference type="Pfam" id="PF00057">
    <property type="entry name" value="Ldl_recept_a"/>
    <property type="match status" value="2"/>
</dbReference>
<dbReference type="Gene3D" id="2.40.20.10">
    <property type="entry name" value="Plasminogen Kringle 4"/>
    <property type="match status" value="1"/>
</dbReference>
<feature type="domain" description="BTB" evidence="18">
    <location>
        <begin position="84"/>
        <end position="172"/>
    </location>
</feature>
<evidence type="ECO:0000256" key="13">
    <source>
        <dbReference type="PROSITE-ProRule" id="PRU00121"/>
    </source>
</evidence>
<keyword evidence="11 15" id="KW-1015">Disulfide bond</keyword>
<evidence type="ECO:0000256" key="5">
    <source>
        <dbReference type="ARBA" id="ARBA00022670"/>
    </source>
</evidence>
<comment type="subcellular location">
    <subcellularLocation>
        <location evidence="1">Secreted</location>
        <location evidence="1">Extracellular space</location>
        <location evidence="1">Extracellular matrix</location>
    </subcellularLocation>
</comment>
<feature type="disulfide bond" evidence="15">
    <location>
        <begin position="784"/>
        <end position="794"/>
    </location>
</feature>
<sequence length="946" mass="105309">MDRCESTLALVDFEQVEQDDYSSGYESTPSDSESSTSTQKPLSNRLIPISYNRDPVKIKEKLTYRNTQAMTEQLKVISSIPELCDVTFEVGSDKVKVHGVKAILGTRSRVLYNLILKKQKEAEFQRKADKKDKKKKTFIQSDKVTIVVKKYEPEDFRKIIQFIHSGSVDINSSCVAGLLCGASQFGLDDLERACWDFVNHSVKSGTISKIIPSAKRYSHHKTGQRLLEKIFSETQQSGLGDHKFCRNPDGDKQPWCWVKVGTNDFGFCDITQCDQAPVTTTTEAPKDCPDEEFYCYNHVKSRQYTTECIAESFKCDNEMDCDEEEDELNCDYKLPLFKKTKYRVLKTNVKERYVKIALEYCARLCIESTSFVCRSISYIGIYYHPHILYILCFSVPDCVHRENVSSQDKNSNTASPSFSYTYDFYDLNSQLDVDCVGGYKCKNGRCVTSDAVCNGKDECLDLSDEDDCDQDQEDTIEVRLVGGEDKHSGRVEVNYRGEWGVICDDQWDIKDAIVVCRMLGYVHALSAFKRSKFGSGNGKFLLDEVNCFGNETSLLSCDSNPWKDHNCKDYEVAGVQCQQSKGCNPDEFTCGNGNCVPHRLVCNSQDDCIDNSDEIDCELKIELVNGSSSEGRVEIIRNGVRGTICDDKWDDNAATVVCRMLEYNAGVAKVDSIYGAGTGMIWLDGMVCDGTETSLDDCHIPGWGKHDCDHSEDAGVICTNVTIASTTTTTEKPFLQMTLNLTGNSSSVGRIVLMIGYHSGRALNNTVGMFGEGTGQIWIDELQCTGTETSILHCGYTTIHDCIHSEDAGVICEEAPPADIQIELVGREPNEGRIEVTVNGTVGGICRDDIGTSEARTICLSLGYSGVDILTTTYSRKSKWLGGIHCLQNETSLAQCYSNLGQQPYWHETCDKFGAALFSCTVSDTTTSTTVSTTIQSMPGRNHNQT</sequence>
<dbReference type="SUPFAM" id="SSF57414">
    <property type="entry name" value="Hairpin loop containing domain-like"/>
    <property type="match status" value="1"/>
</dbReference>
<feature type="disulfide bond" evidence="13">
    <location>
        <begin position="245"/>
        <end position="268"/>
    </location>
</feature>
<evidence type="ECO:0000256" key="3">
    <source>
        <dbReference type="ARBA" id="ARBA00022530"/>
    </source>
</evidence>
<evidence type="ECO:0000313" key="21">
    <source>
        <dbReference type="Proteomes" id="UP000683360"/>
    </source>
</evidence>
<gene>
    <name evidence="20" type="ORF">MEDL_60247</name>
</gene>
<proteinExistence type="predicted"/>
<dbReference type="AlphaFoldDB" id="A0A8S3US99"/>
<evidence type="ECO:0000313" key="20">
    <source>
        <dbReference type="EMBL" id="CAG2248402.1"/>
    </source>
</evidence>
<organism evidence="20 21">
    <name type="scientific">Mytilus edulis</name>
    <name type="common">Blue mussel</name>
    <dbReference type="NCBI Taxonomy" id="6550"/>
    <lineage>
        <taxon>Eukaryota</taxon>
        <taxon>Metazoa</taxon>
        <taxon>Spiralia</taxon>
        <taxon>Lophotrochozoa</taxon>
        <taxon>Mollusca</taxon>
        <taxon>Bivalvia</taxon>
        <taxon>Autobranchia</taxon>
        <taxon>Pteriomorphia</taxon>
        <taxon>Mytilida</taxon>
        <taxon>Mytiloidea</taxon>
        <taxon>Mytilidae</taxon>
        <taxon>Mytilinae</taxon>
        <taxon>Mytilus</taxon>
    </lineage>
</organism>
<dbReference type="SMART" id="SM00202">
    <property type="entry name" value="SR"/>
    <property type="match status" value="4"/>
</dbReference>
<keyword evidence="8" id="KW-0378">Hydrolase</keyword>
<evidence type="ECO:0000259" key="18">
    <source>
        <dbReference type="PROSITE" id="PS50097"/>
    </source>
</evidence>
<dbReference type="InterPro" id="IPR013806">
    <property type="entry name" value="Kringle-like"/>
</dbReference>
<evidence type="ECO:0000259" key="17">
    <source>
        <dbReference type="PROSITE" id="PS50070"/>
    </source>
</evidence>
<evidence type="ECO:0000256" key="2">
    <source>
        <dbReference type="ARBA" id="ARBA00022525"/>
    </source>
</evidence>
<comment type="caution">
    <text evidence="20">The sequence shown here is derived from an EMBL/GenBank/DDBJ whole genome shotgun (WGS) entry which is preliminary data.</text>
</comment>
<dbReference type="Gene3D" id="3.30.710.10">
    <property type="entry name" value="Potassium Channel Kv1.1, Chain A"/>
    <property type="match status" value="1"/>
</dbReference>
<dbReference type="PROSITE" id="PS00420">
    <property type="entry name" value="SRCR_1"/>
    <property type="match status" value="1"/>
</dbReference>
<dbReference type="SUPFAM" id="SSF56487">
    <property type="entry name" value="SRCR-like"/>
    <property type="match status" value="4"/>
</dbReference>
<dbReference type="Pfam" id="PF00051">
    <property type="entry name" value="Kringle"/>
    <property type="match status" value="1"/>
</dbReference>
<feature type="disulfide bond" evidence="15">
    <location>
        <begin position="846"/>
        <end position="910"/>
    </location>
</feature>
<feature type="disulfide bond" evidence="14">
    <location>
        <begin position="453"/>
        <end position="468"/>
    </location>
</feature>
<feature type="domain" description="SRCR" evidence="19">
    <location>
        <begin position="478"/>
        <end position="578"/>
    </location>
</feature>
<keyword evidence="12" id="KW-0325">Glycoprotein</keyword>
<dbReference type="SMART" id="SM00130">
    <property type="entry name" value="KR"/>
    <property type="match status" value="1"/>
</dbReference>
<evidence type="ECO:0000256" key="8">
    <source>
        <dbReference type="ARBA" id="ARBA00022801"/>
    </source>
</evidence>
<dbReference type="SMART" id="SM00225">
    <property type="entry name" value="BTB"/>
    <property type="match status" value="1"/>
</dbReference>
<feature type="domain" description="SRCR" evidence="19">
    <location>
        <begin position="822"/>
        <end position="921"/>
    </location>
</feature>
<feature type="disulfide bond" evidence="15">
    <location>
        <begin position="547"/>
        <end position="557"/>
    </location>
</feature>
<evidence type="ECO:0000256" key="9">
    <source>
        <dbReference type="ARBA" id="ARBA00022825"/>
    </source>
</evidence>
<dbReference type="Gene3D" id="3.50.4.10">
    <property type="entry name" value="Hepatocyte Growth Factor"/>
    <property type="match status" value="1"/>
</dbReference>
<dbReference type="GO" id="GO:0008236">
    <property type="term" value="F:serine-type peptidase activity"/>
    <property type="evidence" value="ECO:0007669"/>
    <property type="project" value="UniProtKB-KW"/>
</dbReference>
<dbReference type="InterPro" id="IPR001190">
    <property type="entry name" value="SRCR"/>
</dbReference>
<dbReference type="InterPro" id="IPR000001">
    <property type="entry name" value="Kringle"/>
</dbReference>
<dbReference type="GO" id="GO:0006508">
    <property type="term" value="P:proteolysis"/>
    <property type="evidence" value="ECO:0007669"/>
    <property type="project" value="UniProtKB-KW"/>
</dbReference>
<evidence type="ECO:0000256" key="11">
    <source>
        <dbReference type="ARBA" id="ARBA00023157"/>
    </source>
</evidence>
<feature type="domain" description="SRCR" evidence="19">
    <location>
        <begin position="770"/>
        <end position="813"/>
    </location>
</feature>
<feature type="disulfide bond" evidence="15">
    <location>
        <begin position="516"/>
        <end position="577"/>
    </location>
</feature>
<keyword evidence="4 13" id="KW-0420">Kringle</keyword>
<dbReference type="FunFam" id="3.10.250.10:FF:000006">
    <property type="entry name" value="neurotrypsin isoform X2"/>
    <property type="match status" value="1"/>
</dbReference>
<dbReference type="InterPro" id="IPR036055">
    <property type="entry name" value="LDL_receptor-like_sf"/>
</dbReference>
<keyword evidence="7" id="KW-0677">Repeat</keyword>
<evidence type="ECO:0000256" key="15">
    <source>
        <dbReference type="PROSITE-ProRule" id="PRU00196"/>
    </source>
</evidence>
<dbReference type="PRINTS" id="PR00258">
    <property type="entry name" value="SPERACTRCPTR"/>
</dbReference>
<dbReference type="InterPro" id="IPR038178">
    <property type="entry name" value="Kringle_sf"/>
</dbReference>
<dbReference type="InterPro" id="IPR000210">
    <property type="entry name" value="BTB/POZ_dom"/>
</dbReference>
<comment type="caution">
    <text evidence="15">Lacks conserved residue(s) required for the propagation of feature annotation.</text>
</comment>
<dbReference type="PANTHER" id="PTHR48071">
    <property type="entry name" value="SRCR DOMAIN-CONTAINING PROTEIN"/>
    <property type="match status" value="1"/>
</dbReference>
<keyword evidence="3" id="KW-0272">Extracellular matrix</keyword>
<keyword evidence="5" id="KW-0645">Protease</keyword>
<feature type="domain" description="SRCR" evidence="19">
    <location>
        <begin position="621"/>
        <end position="719"/>
    </location>
</feature>
<feature type="disulfide bond" evidence="15">
    <location>
        <begin position="886"/>
        <end position="896"/>
    </location>
</feature>
<dbReference type="InterPro" id="IPR002172">
    <property type="entry name" value="LDrepeatLR_classA_rpt"/>
</dbReference>
<dbReference type="Gene3D" id="3.10.250.10">
    <property type="entry name" value="SRCR-like domain"/>
    <property type="match status" value="4"/>
</dbReference>
<evidence type="ECO:0000256" key="7">
    <source>
        <dbReference type="ARBA" id="ARBA00022737"/>
    </source>
</evidence>
<dbReference type="PROSITE" id="PS50070">
    <property type="entry name" value="KRINGLE_2"/>
    <property type="match status" value="1"/>
</dbReference>
<feature type="compositionally biased region" description="Low complexity" evidence="16">
    <location>
        <begin position="21"/>
        <end position="38"/>
    </location>
</feature>
<dbReference type="InterPro" id="IPR018056">
    <property type="entry name" value="Kringle_CS"/>
</dbReference>
<dbReference type="SUPFAM" id="SSF57424">
    <property type="entry name" value="LDL receptor-like module"/>
    <property type="match status" value="3"/>
</dbReference>
<dbReference type="Pfam" id="PF00530">
    <property type="entry name" value="SRCR"/>
    <property type="match status" value="4"/>
</dbReference>
<keyword evidence="9" id="KW-0720">Serine protease</keyword>
<feature type="region of interest" description="Disordered" evidence="16">
    <location>
        <begin position="14"/>
        <end position="46"/>
    </location>
</feature>
<dbReference type="EMBL" id="CAJPWZ010002937">
    <property type="protein sequence ID" value="CAG2248402.1"/>
    <property type="molecule type" value="Genomic_DNA"/>
</dbReference>
<feature type="disulfide bond" evidence="14">
    <location>
        <begin position="441"/>
        <end position="459"/>
    </location>
</feature>
<dbReference type="PROSITE" id="PS01209">
    <property type="entry name" value="LDLRA_1"/>
    <property type="match status" value="1"/>
</dbReference>
<reference evidence="20" key="1">
    <citation type="submission" date="2021-03" db="EMBL/GenBank/DDBJ databases">
        <authorList>
            <person name="Bekaert M."/>
        </authorList>
    </citation>
    <scope>NUCLEOTIDE SEQUENCE</scope>
</reference>
<evidence type="ECO:0000256" key="6">
    <source>
        <dbReference type="ARBA" id="ARBA00022729"/>
    </source>
</evidence>
<feature type="disulfide bond" evidence="15">
    <location>
        <begin position="503"/>
        <end position="567"/>
    </location>
</feature>
<name>A0A8S3US99_MYTED</name>
<feature type="disulfide bond" evidence="14">
    <location>
        <begin position="315"/>
        <end position="330"/>
    </location>
</feature>
<dbReference type="SUPFAM" id="SSF54695">
    <property type="entry name" value="POZ domain"/>
    <property type="match status" value="1"/>
</dbReference>
<evidence type="ECO:0000256" key="10">
    <source>
        <dbReference type="ARBA" id="ARBA00022889"/>
    </source>
</evidence>
<dbReference type="CDD" id="cd00112">
    <property type="entry name" value="LDLa"/>
    <property type="match status" value="2"/>
</dbReference>
<keyword evidence="10" id="KW-0130">Cell adhesion</keyword>
<feature type="disulfide bond" evidence="14">
    <location>
        <begin position="590"/>
        <end position="608"/>
    </location>
</feature>
<dbReference type="GO" id="GO:0007155">
    <property type="term" value="P:cell adhesion"/>
    <property type="evidence" value="ECO:0007669"/>
    <property type="project" value="UniProtKB-KW"/>
</dbReference>